<sequence length="320" mass="36063">MKIIDKNRLRAFFMLLAYVFLLCLFIVLLKSRNNDKKVVFGSTYMTMNNPYFNVLNENIRDTIEANGDILITRDPAQSQERQNAQIIDMLNEGIDILFVNAVDRSGIESALTECKKRGVPVILLDTDVDDRVGVISTIQSNNYEAGVLLAKDLIRKMPEGANILVVENLIASSMVQRRKGFMDTIANDSRYEIVDEIDGVSEIETVNDTMSEYLEKNNKEFDVIFGLNDPTAIGALAALREKSEKRVLIYGVDGSPDAKELIKQGLFTATVAQHPIYMGREAARVAYDYLEGKKVEQDIYIKVDLINAGNISRFDISKWQ</sequence>
<dbReference type="InterPro" id="IPR025997">
    <property type="entry name" value="SBP_2_dom"/>
</dbReference>
<evidence type="ECO:0000256" key="1">
    <source>
        <dbReference type="ARBA" id="ARBA00004196"/>
    </source>
</evidence>
<dbReference type="PANTHER" id="PTHR46847">
    <property type="entry name" value="D-ALLOSE-BINDING PERIPLASMIC PROTEIN-RELATED"/>
    <property type="match status" value="1"/>
</dbReference>
<dbReference type="Proteomes" id="UP000265562">
    <property type="component" value="Chromosome"/>
</dbReference>
<dbReference type="Pfam" id="PF13407">
    <property type="entry name" value="Peripla_BP_4"/>
    <property type="match status" value="1"/>
</dbReference>
<dbReference type="SUPFAM" id="SSF53822">
    <property type="entry name" value="Periplasmic binding protein-like I"/>
    <property type="match status" value="1"/>
</dbReference>
<reference evidence="4 5" key="1">
    <citation type="submission" date="2018-09" db="EMBL/GenBank/DDBJ databases">
        <title>Genome sequencing of Lachnoanaerobaculum umeaense DSM 23576.</title>
        <authorList>
            <person name="Kook J.-K."/>
            <person name="Park S.-N."/>
            <person name="Lim Y.K."/>
        </authorList>
    </citation>
    <scope>NUCLEOTIDE SEQUENCE [LARGE SCALE GENOMIC DNA]</scope>
    <source>
        <strain evidence="5">DSM 23576 \ CCUG 58757</strain>
    </source>
</reference>
<evidence type="ECO:0000313" key="5">
    <source>
        <dbReference type="Proteomes" id="UP000265562"/>
    </source>
</evidence>
<dbReference type="GO" id="GO:0030313">
    <property type="term" value="C:cell envelope"/>
    <property type="evidence" value="ECO:0007669"/>
    <property type="project" value="UniProtKB-SubCell"/>
</dbReference>
<dbReference type="KEGG" id="lua:D4A81_11550"/>
<accession>A0A385Q2Q2</accession>
<dbReference type="AlphaFoldDB" id="A0A385Q2Q2"/>
<evidence type="ECO:0000256" key="2">
    <source>
        <dbReference type="ARBA" id="ARBA00007639"/>
    </source>
</evidence>
<dbReference type="PANTHER" id="PTHR46847:SF2">
    <property type="entry name" value="ABC TRANSPORTER SUGAR-BINDING PROTEIN"/>
    <property type="match status" value="1"/>
</dbReference>
<comment type="similarity">
    <text evidence="2">Belongs to the bacterial solute-binding protein 2 family.</text>
</comment>
<dbReference type="InterPro" id="IPR028082">
    <property type="entry name" value="Peripla_BP_I"/>
</dbReference>
<name>A0A385Q2Q2_9FIRM</name>
<comment type="subcellular location">
    <subcellularLocation>
        <location evidence="1">Cell envelope</location>
    </subcellularLocation>
</comment>
<dbReference type="Gene3D" id="3.40.50.2300">
    <property type="match status" value="2"/>
</dbReference>
<protein>
    <submittedName>
        <fullName evidence="4">Sugar ABC transporter substrate-binding protein</fullName>
    </submittedName>
</protein>
<dbReference type="CDD" id="cd19971">
    <property type="entry name" value="PBP1_ABC_sugar_binding-like"/>
    <property type="match status" value="1"/>
</dbReference>
<organism evidence="4 5">
    <name type="scientific">Lachnoanaerobaculum umeaense</name>
    <dbReference type="NCBI Taxonomy" id="617123"/>
    <lineage>
        <taxon>Bacteria</taxon>
        <taxon>Bacillati</taxon>
        <taxon>Bacillota</taxon>
        <taxon>Clostridia</taxon>
        <taxon>Lachnospirales</taxon>
        <taxon>Lachnospiraceae</taxon>
        <taxon>Lachnoanaerobaculum</taxon>
    </lineage>
</organism>
<keyword evidence="3" id="KW-0732">Signal</keyword>
<dbReference type="GO" id="GO:0030246">
    <property type="term" value="F:carbohydrate binding"/>
    <property type="evidence" value="ECO:0007669"/>
    <property type="project" value="UniProtKB-ARBA"/>
</dbReference>
<evidence type="ECO:0000313" key="4">
    <source>
        <dbReference type="EMBL" id="AYB00496.1"/>
    </source>
</evidence>
<keyword evidence="5" id="KW-1185">Reference proteome</keyword>
<dbReference type="OrthoDB" id="9814427at2"/>
<gene>
    <name evidence="4" type="ORF">D4A81_11550</name>
</gene>
<dbReference type="RefSeq" id="WP_111524279.1">
    <property type="nucleotide sequence ID" value="NZ_CP032364.1"/>
</dbReference>
<proteinExistence type="inferred from homology"/>
<dbReference type="EMBL" id="CP032364">
    <property type="protein sequence ID" value="AYB00496.1"/>
    <property type="molecule type" value="Genomic_DNA"/>
</dbReference>
<evidence type="ECO:0000256" key="3">
    <source>
        <dbReference type="ARBA" id="ARBA00022729"/>
    </source>
</evidence>